<keyword evidence="2" id="KW-1133">Transmembrane helix</keyword>
<dbReference type="Proteomes" id="UP000054217">
    <property type="component" value="Unassembled WGS sequence"/>
</dbReference>
<keyword evidence="2" id="KW-0812">Transmembrane</keyword>
<organism evidence="3 4">
    <name type="scientific">Pisolithus tinctorius Marx 270</name>
    <dbReference type="NCBI Taxonomy" id="870435"/>
    <lineage>
        <taxon>Eukaryota</taxon>
        <taxon>Fungi</taxon>
        <taxon>Dikarya</taxon>
        <taxon>Basidiomycota</taxon>
        <taxon>Agaricomycotina</taxon>
        <taxon>Agaricomycetes</taxon>
        <taxon>Agaricomycetidae</taxon>
        <taxon>Boletales</taxon>
        <taxon>Sclerodermatineae</taxon>
        <taxon>Pisolithaceae</taxon>
        <taxon>Pisolithus</taxon>
    </lineage>
</organism>
<sequence length="128" mass="13950">MLSYANHTDDINRDADSRRFADILVIFAVLYMITLFLWVCLKYDVIRPIRASAPAGAPQARSGQQTQSNPGTEAETLTHSQPDSGGSVQRPPPLAGESVELESPPTTATHNKVDNDIDQAKPECRGTE</sequence>
<evidence type="ECO:0000313" key="4">
    <source>
        <dbReference type="Proteomes" id="UP000054217"/>
    </source>
</evidence>
<proteinExistence type="predicted"/>
<keyword evidence="2" id="KW-0472">Membrane</keyword>
<feature type="region of interest" description="Disordered" evidence="1">
    <location>
        <begin position="53"/>
        <end position="128"/>
    </location>
</feature>
<feature type="compositionally biased region" description="Basic and acidic residues" evidence="1">
    <location>
        <begin position="111"/>
        <end position="128"/>
    </location>
</feature>
<accession>A0A0C3JY84</accession>
<dbReference type="InParanoid" id="A0A0C3JY84"/>
<dbReference type="EMBL" id="KN831945">
    <property type="protein sequence ID" value="KIO14113.1"/>
    <property type="molecule type" value="Genomic_DNA"/>
</dbReference>
<evidence type="ECO:0000313" key="3">
    <source>
        <dbReference type="EMBL" id="KIO14113.1"/>
    </source>
</evidence>
<reference evidence="3 4" key="1">
    <citation type="submission" date="2014-04" db="EMBL/GenBank/DDBJ databases">
        <authorList>
            <consortium name="DOE Joint Genome Institute"/>
            <person name="Kuo A."/>
            <person name="Kohler A."/>
            <person name="Costa M.D."/>
            <person name="Nagy L.G."/>
            <person name="Floudas D."/>
            <person name="Copeland A."/>
            <person name="Barry K.W."/>
            <person name="Cichocki N."/>
            <person name="Veneault-Fourrey C."/>
            <person name="LaButti K."/>
            <person name="Lindquist E.A."/>
            <person name="Lipzen A."/>
            <person name="Lundell T."/>
            <person name="Morin E."/>
            <person name="Murat C."/>
            <person name="Sun H."/>
            <person name="Tunlid A."/>
            <person name="Henrissat B."/>
            <person name="Grigoriev I.V."/>
            <person name="Hibbett D.S."/>
            <person name="Martin F."/>
            <person name="Nordberg H.P."/>
            <person name="Cantor M.N."/>
            <person name="Hua S.X."/>
        </authorList>
    </citation>
    <scope>NUCLEOTIDE SEQUENCE [LARGE SCALE GENOMIC DNA]</scope>
    <source>
        <strain evidence="3 4">Marx 270</strain>
    </source>
</reference>
<dbReference type="HOGENOM" id="CLU_1960461_0_0_1"/>
<gene>
    <name evidence="3" type="ORF">M404DRAFT_461592</name>
</gene>
<dbReference type="OrthoDB" id="10273117at2759"/>
<evidence type="ECO:0000256" key="1">
    <source>
        <dbReference type="SAM" id="MobiDB-lite"/>
    </source>
</evidence>
<name>A0A0C3JY84_PISTI</name>
<dbReference type="AlphaFoldDB" id="A0A0C3JY84"/>
<feature type="compositionally biased region" description="Polar residues" evidence="1">
    <location>
        <begin position="61"/>
        <end position="87"/>
    </location>
</feature>
<evidence type="ECO:0000256" key="2">
    <source>
        <dbReference type="SAM" id="Phobius"/>
    </source>
</evidence>
<keyword evidence="4" id="KW-1185">Reference proteome</keyword>
<protein>
    <submittedName>
        <fullName evidence="3">Uncharacterized protein</fullName>
    </submittedName>
</protein>
<feature type="transmembrane region" description="Helical" evidence="2">
    <location>
        <begin position="20"/>
        <end position="41"/>
    </location>
</feature>
<reference evidence="4" key="2">
    <citation type="submission" date="2015-01" db="EMBL/GenBank/DDBJ databases">
        <title>Evolutionary Origins and Diversification of the Mycorrhizal Mutualists.</title>
        <authorList>
            <consortium name="DOE Joint Genome Institute"/>
            <consortium name="Mycorrhizal Genomics Consortium"/>
            <person name="Kohler A."/>
            <person name="Kuo A."/>
            <person name="Nagy L.G."/>
            <person name="Floudas D."/>
            <person name="Copeland A."/>
            <person name="Barry K.W."/>
            <person name="Cichocki N."/>
            <person name="Veneault-Fourrey C."/>
            <person name="LaButti K."/>
            <person name="Lindquist E.A."/>
            <person name="Lipzen A."/>
            <person name="Lundell T."/>
            <person name="Morin E."/>
            <person name="Murat C."/>
            <person name="Riley R."/>
            <person name="Ohm R."/>
            <person name="Sun H."/>
            <person name="Tunlid A."/>
            <person name="Henrissat B."/>
            <person name="Grigoriev I.V."/>
            <person name="Hibbett D.S."/>
            <person name="Martin F."/>
        </authorList>
    </citation>
    <scope>NUCLEOTIDE SEQUENCE [LARGE SCALE GENOMIC DNA]</scope>
    <source>
        <strain evidence="4">Marx 270</strain>
    </source>
</reference>